<feature type="compositionally biased region" description="Polar residues" evidence="1">
    <location>
        <begin position="11"/>
        <end position="27"/>
    </location>
</feature>
<feature type="region of interest" description="Disordered" evidence="1">
    <location>
        <begin position="1"/>
        <end position="34"/>
    </location>
</feature>
<dbReference type="EMBL" id="HBIU01040347">
    <property type="protein sequence ID" value="CAE0639550.1"/>
    <property type="molecule type" value="Transcribed_RNA"/>
</dbReference>
<accession>A0A7S3Y321</accession>
<evidence type="ECO:0000313" key="2">
    <source>
        <dbReference type="EMBL" id="CAE0639550.1"/>
    </source>
</evidence>
<sequence>MPPRAKKPRSATATRSDTDISTPQPSTKLPRVTKKTSVAALVAEAVARGHSPHDLPERKNELLAFLVEGTIQLTATAAWREVENLREQIQTDAFKKSEASTGAIGKAGGVNNKQKGKKFAKYDIRQFEESIIKPSTQNKKVDGNEKKGYTVWCSCGYRPDGFHSYSGPPEVEFDTTYMSKDEANARARYLFFWKNTWGWKPEQIEENDEVKKVLINGLVKYEVWPDDSEVWTVAVVPDVAFEYLPEATKTRHTYDDDEVNSSVGQEGKESWNGFEVDDSLLGFQAW</sequence>
<gene>
    <name evidence="2" type="ORF">HAKA00212_LOCUS18365</name>
</gene>
<name>A0A7S3Y321_HETAK</name>
<organism evidence="2">
    <name type="scientific">Heterosigma akashiwo</name>
    <name type="common">Chromophytic alga</name>
    <name type="synonym">Heterosigma carterae</name>
    <dbReference type="NCBI Taxonomy" id="2829"/>
    <lineage>
        <taxon>Eukaryota</taxon>
        <taxon>Sar</taxon>
        <taxon>Stramenopiles</taxon>
        <taxon>Ochrophyta</taxon>
        <taxon>Raphidophyceae</taxon>
        <taxon>Chattonellales</taxon>
        <taxon>Chattonellaceae</taxon>
        <taxon>Heterosigma</taxon>
    </lineage>
</organism>
<evidence type="ECO:0000256" key="1">
    <source>
        <dbReference type="SAM" id="MobiDB-lite"/>
    </source>
</evidence>
<reference evidence="2" key="1">
    <citation type="submission" date="2021-01" db="EMBL/GenBank/DDBJ databases">
        <authorList>
            <person name="Corre E."/>
            <person name="Pelletier E."/>
            <person name="Niang G."/>
            <person name="Scheremetjew M."/>
            <person name="Finn R."/>
            <person name="Kale V."/>
            <person name="Holt S."/>
            <person name="Cochrane G."/>
            <person name="Meng A."/>
            <person name="Brown T."/>
            <person name="Cohen L."/>
        </authorList>
    </citation>
    <scope>NUCLEOTIDE SEQUENCE</scope>
    <source>
        <strain evidence="2">CCMP3107</strain>
    </source>
</reference>
<proteinExistence type="predicted"/>
<dbReference type="AlphaFoldDB" id="A0A7S3Y321"/>
<protein>
    <submittedName>
        <fullName evidence="2">Uncharacterized protein</fullName>
    </submittedName>
</protein>